<evidence type="ECO:0000313" key="2">
    <source>
        <dbReference type="Proteomes" id="UP000188998"/>
    </source>
</evidence>
<accession>A0AAJ3K6W4</accession>
<dbReference type="EMBL" id="MLAB01000004">
    <property type="protein sequence ID" value="OOF73315.1"/>
    <property type="molecule type" value="Genomic_DNA"/>
</dbReference>
<dbReference type="Gene3D" id="2.180.10.10">
    <property type="entry name" value="RHS repeat-associated core"/>
    <property type="match status" value="1"/>
</dbReference>
<dbReference type="AlphaFoldDB" id="A0AAJ3K6W4"/>
<reference evidence="1 2" key="1">
    <citation type="submission" date="2016-10" db="EMBL/GenBank/DDBJ databases">
        <title>Rodentibacter gen. nov. and new species.</title>
        <authorList>
            <person name="Christensen H."/>
        </authorList>
    </citation>
    <scope>NUCLEOTIDE SEQUENCE [LARGE SCALE GENOMIC DNA]</scope>
    <source>
        <strain evidence="1 2">199137021</strain>
    </source>
</reference>
<dbReference type="Proteomes" id="UP000188998">
    <property type="component" value="Unassembled WGS sequence"/>
</dbReference>
<name>A0AAJ3K6W4_9PAST</name>
<gene>
    <name evidence="1" type="ORF">BKG90_01565</name>
</gene>
<evidence type="ECO:0000313" key="1">
    <source>
        <dbReference type="EMBL" id="OOF73315.1"/>
    </source>
</evidence>
<comment type="caution">
    <text evidence="1">The sequence shown here is derived from an EMBL/GenBank/DDBJ whole genome shotgun (WGS) entry which is preliminary data.</text>
</comment>
<sequence length="119" mass="13475">MGRLVQQQAGLVHHQNGAQIDRTYGYDSLGNLTQTRTVFPPKPFEAPQQTQYQYDNLGRIAKAESQGHSQPQVQGFYFDPAHNLVNNPTEKVHDNRVVNYQGIRFTYDGLGNLTERKSA</sequence>
<protein>
    <submittedName>
        <fullName evidence="1">Uncharacterized protein</fullName>
    </submittedName>
</protein>
<organism evidence="1 2">
    <name type="scientific">Rodentibacter caecimuris</name>
    <dbReference type="NCBI Taxonomy" id="1796644"/>
    <lineage>
        <taxon>Bacteria</taxon>
        <taxon>Pseudomonadati</taxon>
        <taxon>Pseudomonadota</taxon>
        <taxon>Gammaproteobacteria</taxon>
        <taxon>Pasteurellales</taxon>
        <taxon>Pasteurellaceae</taxon>
        <taxon>Rodentibacter</taxon>
    </lineage>
</organism>
<keyword evidence="2" id="KW-1185">Reference proteome</keyword>
<proteinExistence type="predicted"/>